<sequence length="87" mass="9829">MCLALNTPQIVKLLYGYTPVHDFEERASPSFILRVEVIHSCSINTKLFSGHMLHAYLPTLQNFGGDSRFHSPHPVSMVARLFSSVRN</sequence>
<dbReference type="OrthoDB" id="6108017at2759"/>
<evidence type="ECO:0000313" key="2">
    <source>
        <dbReference type="RefSeq" id="XP_034079069.1"/>
    </source>
</evidence>
<gene>
    <name evidence="2" type="primary">LOC117550688</name>
</gene>
<dbReference type="AlphaFoldDB" id="A0A6P8UNS6"/>
<dbReference type="RefSeq" id="XP_034079069.1">
    <property type="nucleotide sequence ID" value="XM_034223178.1"/>
</dbReference>
<evidence type="ECO:0000313" key="1">
    <source>
        <dbReference type="Proteomes" id="UP000515161"/>
    </source>
</evidence>
<accession>A0A6P8UNS6</accession>
<protein>
    <submittedName>
        <fullName evidence="2">Unconventional myosin-Vc-like</fullName>
    </submittedName>
</protein>
<dbReference type="Proteomes" id="UP000515161">
    <property type="component" value="Unplaced"/>
</dbReference>
<dbReference type="GeneID" id="117550688"/>
<proteinExistence type="predicted"/>
<dbReference type="KEGG" id="gacu:117550688"/>
<reference evidence="2" key="1">
    <citation type="submission" date="2025-08" db="UniProtKB">
        <authorList>
            <consortium name="RefSeq"/>
        </authorList>
    </citation>
    <scope>IDENTIFICATION</scope>
</reference>
<dbReference type="InParanoid" id="A0A6P8UNS6"/>
<keyword evidence="1" id="KW-1185">Reference proteome</keyword>
<name>A0A6P8UNS6_GYMAC</name>
<organism evidence="1 2">
    <name type="scientific">Gymnodraco acuticeps</name>
    <name type="common">Antarctic dragonfish</name>
    <dbReference type="NCBI Taxonomy" id="8218"/>
    <lineage>
        <taxon>Eukaryota</taxon>
        <taxon>Metazoa</taxon>
        <taxon>Chordata</taxon>
        <taxon>Craniata</taxon>
        <taxon>Vertebrata</taxon>
        <taxon>Euteleostomi</taxon>
        <taxon>Actinopterygii</taxon>
        <taxon>Neopterygii</taxon>
        <taxon>Teleostei</taxon>
        <taxon>Neoteleostei</taxon>
        <taxon>Acanthomorphata</taxon>
        <taxon>Eupercaria</taxon>
        <taxon>Perciformes</taxon>
        <taxon>Notothenioidei</taxon>
        <taxon>Bathydraconidae</taxon>
        <taxon>Gymnodraco</taxon>
    </lineage>
</organism>